<dbReference type="CDD" id="cd00130">
    <property type="entry name" value="PAS"/>
    <property type="match status" value="1"/>
</dbReference>
<dbReference type="SMART" id="SM00091">
    <property type="entry name" value="PAS"/>
    <property type="match status" value="1"/>
</dbReference>
<dbReference type="Pfam" id="PF13185">
    <property type="entry name" value="GAF_2"/>
    <property type="match status" value="1"/>
</dbReference>
<dbReference type="Proteomes" id="UP001499915">
    <property type="component" value="Unassembled WGS sequence"/>
</dbReference>
<dbReference type="Gene3D" id="3.30.450.40">
    <property type="match status" value="1"/>
</dbReference>
<dbReference type="Pfam" id="PF08448">
    <property type="entry name" value="PAS_4"/>
    <property type="match status" value="1"/>
</dbReference>
<dbReference type="SMART" id="SM00267">
    <property type="entry name" value="GGDEF"/>
    <property type="match status" value="1"/>
</dbReference>
<dbReference type="Gene3D" id="3.30.450.20">
    <property type="entry name" value="PAS domain"/>
    <property type="match status" value="1"/>
</dbReference>
<proteinExistence type="predicted"/>
<dbReference type="InterPro" id="IPR003018">
    <property type="entry name" value="GAF"/>
</dbReference>
<dbReference type="Pfam" id="PF00990">
    <property type="entry name" value="GGDEF"/>
    <property type="match status" value="1"/>
</dbReference>
<dbReference type="NCBIfam" id="TIGR00254">
    <property type="entry name" value="GGDEF"/>
    <property type="match status" value="1"/>
</dbReference>
<evidence type="ECO:0000313" key="3">
    <source>
        <dbReference type="EMBL" id="GAA0685113.1"/>
    </source>
</evidence>
<dbReference type="InterPro" id="IPR013656">
    <property type="entry name" value="PAS_4"/>
</dbReference>
<protein>
    <recommendedName>
        <fullName evidence="5">PAS domain S-box-containing protein/diguanylate cyclase (GGDEF) domain-containing protein</fullName>
    </recommendedName>
</protein>
<dbReference type="PROSITE" id="PS50112">
    <property type="entry name" value="PAS"/>
    <property type="match status" value="1"/>
</dbReference>
<dbReference type="PROSITE" id="PS50887">
    <property type="entry name" value="GGDEF"/>
    <property type="match status" value="1"/>
</dbReference>
<accession>A0ABP3T9L4</accession>
<gene>
    <name evidence="3" type="ORF">GCM10009104_08300</name>
</gene>
<sequence length="528" mass="58130">MLRAFRPERFLIKHYGFVMDNIYGDGVSHELLGNAASIKQLLESLAQSERELKNQVTLFSAFLDALPNPIFVKDNNAVFIACNAAYEKAFGIAREEFVGKTVMDLDYLPELSRHTFQKADLELLRERGETREEIELAFGDGCVRTVLYQRKTFELGDGQGGMLGLIVDISQRKRAEKLESFRSSILEMLAGGEELRPILMAIVQGVETLCPDMMCSILLADDEGQYLGNRVATSLPESYTRALGRVAIGHNSRPCGIAACTGQRVIVENIASHPNWAGACSVAIGAGLVSCWSQPIKAGSGDILGTFAIYHRRSAIPIDTEIELIEHTARLASIAIEKTRAEHTIRELAYYDALTALPNRRMLNEHLLETLAAGQNTGEYGALMLLDLDNFKPLNDQYGHMVGDQLLVEVARRLSRSVRHTDLVARLGGDEFVVVLDSLGGCAEAAELVTLEIAEAVRKSVVEPFRLVVDSDQGELEWVSHTCSASIGVTLFSGVQECKSEVLRQADQAMYQAKKSGRNSICLFESVE</sequence>
<dbReference type="NCBIfam" id="TIGR00229">
    <property type="entry name" value="sensory_box"/>
    <property type="match status" value="1"/>
</dbReference>
<dbReference type="PANTHER" id="PTHR44757">
    <property type="entry name" value="DIGUANYLATE CYCLASE DGCP"/>
    <property type="match status" value="1"/>
</dbReference>
<dbReference type="InterPro" id="IPR043128">
    <property type="entry name" value="Rev_trsase/Diguanyl_cyclase"/>
</dbReference>
<evidence type="ECO:0000259" key="1">
    <source>
        <dbReference type="PROSITE" id="PS50112"/>
    </source>
</evidence>
<reference evidence="4" key="1">
    <citation type="journal article" date="2019" name="Int. J. Syst. Evol. Microbiol.">
        <title>The Global Catalogue of Microorganisms (GCM) 10K type strain sequencing project: providing services to taxonomists for standard genome sequencing and annotation.</title>
        <authorList>
            <consortium name="The Broad Institute Genomics Platform"/>
            <consortium name="The Broad Institute Genome Sequencing Center for Infectious Disease"/>
            <person name="Wu L."/>
            <person name="Ma J."/>
        </authorList>
    </citation>
    <scope>NUCLEOTIDE SEQUENCE [LARGE SCALE GENOMIC DNA]</scope>
    <source>
        <strain evidence="4">JCM 15134</strain>
    </source>
</reference>
<dbReference type="InterPro" id="IPR029787">
    <property type="entry name" value="Nucleotide_cyclase"/>
</dbReference>
<dbReference type="InterPro" id="IPR000160">
    <property type="entry name" value="GGDEF_dom"/>
</dbReference>
<comment type="caution">
    <text evidence="3">The sequence shown here is derived from an EMBL/GenBank/DDBJ whole genome shotgun (WGS) entry which is preliminary data.</text>
</comment>
<dbReference type="SMART" id="SM00065">
    <property type="entry name" value="GAF"/>
    <property type="match status" value="1"/>
</dbReference>
<dbReference type="InterPro" id="IPR029016">
    <property type="entry name" value="GAF-like_dom_sf"/>
</dbReference>
<dbReference type="EMBL" id="BAAAET010000001">
    <property type="protein sequence ID" value="GAA0685113.1"/>
    <property type="molecule type" value="Genomic_DNA"/>
</dbReference>
<name>A0ABP3T9L4_9GAMM</name>
<dbReference type="SUPFAM" id="SSF55785">
    <property type="entry name" value="PYP-like sensor domain (PAS domain)"/>
    <property type="match status" value="1"/>
</dbReference>
<dbReference type="SUPFAM" id="SSF55781">
    <property type="entry name" value="GAF domain-like"/>
    <property type="match status" value="1"/>
</dbReference>
<evidence type="ECO:0000259" key="2">
    <source>
        <dbReference type="PROSITE" id="PS50887"/>
    </source>
</evidence>
<evidence type="ECO:0000313" key="4">
    <source>
        <dbReference type="Proteomes" id="UP001499915"/>
    </source>
</evidence>
<dbReference type="PANTHER" id="PTHR44757:SF2">
    <property type="entry name" value="BIOFILM ARCHITECTURE MAINTENANCE PROTEIN MBAA"/>
    <property type="match status" value="1"/>
</dbReference>
<evidence type="ECO:0008006" key="5">
    <source>
        <dbReference type="Google" id="ProtNLM"/>
    </source>
</evidence>
<dbReference type="InterPro" id="IPR035965">
    <property type="entry name" value="PAS-like_dom_sf"/>
</dbReference>
<feature type="domain" description="PAS" evidence="1">
    <location>
        <begin position="55"/>
        <end position="128"/>
    </location>
</feature>
<dbReference type="InterPro" id="IPR000014">
    <property type="entry name" value="PAS"/>
</dbReference>
<keyword evidence="4" id="KW-1185">Reference proteome</keyword>
<dbReference type="CDD" id="cd01949">
    <property type="entry name" value="GGDEF"/>
    <property type="match status" value="1"/>
</dbReference>
<dbReference type="InterPro" id="IPR052155">
    <property type="entry name" value="Biofilm_reg_signaling"/>
</dbReference>
<dbReference type="SUPFAM" id="SSF55073">
    <property type="entry name" value="Nucleotide cyclase"/>
    <property type="match status" value="1"/>
</dbReference>
<organism evidence="3 4">
    <name type="scientific">Marinobacterium maritimum</name>
    <dbReference type="NCBI Taxonomy" id="500162"/>
    <lineage>
        <taxon>Bacteria</taxon>
        <taxon>Pseudomonadati</taxon>
        <taxon>Pseudomonadota</taxon>
        <taxon>Gammaproteobacteria</taxon>
        <taxon>Oceanospirillales</taxon>
        <taxon>Oceanospirillaceae</taxon>
        <taxon>Marinobacterium</taxon>
    </lineage>
</organism>
<dbReference type="Gene3D" id="3.30.70.270">
    <property type="match status" value="1"/>
</dbReference>
<feature type="domain" description="GGDEF" evidence="2">
    <location>
        <begin position="379"/>
        <end position="526"/>
    </location>
</feature>